<gene>
    <name evidence="2" type="ORF">P0Y65_17265</name>
</gene>
<organism evidence="2 3">
    <name type="scientific">Candidatus Devosia phytovorans</name>
    <dbReference type="NCBI Taxonomy" id="3121372"/>
    <lineage>
        <taxon>Bacteria</taxon>
        <taxon>Pseudomonadati</taxon>
        <taxon>Pseudomonadota</taxon>
        <taxon>Alphaproteobacteria</taxon>
        <taxon>Hyphomicrobiales</taxon>
        <taxon>Devosiaceae</taxon>
        <taxon>Devosia</taxon>
    </lineage>
</organism>
<name>A0AAJ6AYS7_9HYPH</name>
<dbReference type="AlphaFoldDB" id="A0AAJ6AYS7"/>
<dbReference type="Proteomes" id="UP001217476">
    <property type="component" value="Chromosome"/>
</dbReference>
<evidence type="ECO:0000313" key="2">
    <source>
        <dbReference type="EMBL" id="WEK03920.1"/>
    </source>
</evidence>
<dbReference type="EMBL" id="CP119312">
    <property type="protein sequence ID" value="WEK03920.1"/>
    <property type="molecule type" value="Genomic_DNA"/>
</dbReference>
<accession>A0AAJ6AYS7</accession>
<keyword evidence="1" id="KW-0732">Signal</keyword>
<reference evidence="2" key="1">
    <citation type="submission" date="2023-03" db="EMBL/GenBank/DDBJ databases">
        <title>Andean soil-derived lignocellulolytic bacterial consortium as a source of novel taxa and putative plastic-active enzymes.</title>
        <authorList>
            <person name="Diaz-Garcia L."/>
            <person name="Chuvochina M."/>
            <person name="Feuerriegel G."/>
            <person name="Bunk B."/>
            <person name="Sproer C."/>
            <person name="Streit W.R."/>
            <person name="Rodriguez L.M."/>
            <person name="Overmann J."/>
            <person name="Jimenez D.J."/>
        </authorList>
    </citation>
    <scope>NUCLEOTIDE SEQUENCE</scope>
    <source>
        <strain evidence="2">MAG 4196</strain>
    </source>
</reference>
<feature type="signal peptide" evidence="1">
    <location>
        <begin position="1"/>
        <end position="22"/>
    </location>
</feature>
<feature type="chain" id="PRO_5042528208" evidence="1">
    <location>
        <begin position="23"/>
        <end position="102"/>
    </location>
</feature>
<sequence length="102" mass="10392">MNIVKTFAVAAVLFTGVSAANAATLNSEPSSGSAIGSALSASVLTVNDTEARLLKYDNDVASIQALINGNRFLVQSIEAQGFSVENIVGASGDENGLTLFAI</sequence>
<protein>
    <submittedName>
        <fullName evidence="2">Uncharacterized protein</fullName>
    </submittedName>
</protein>
<evidence type="ECO:0000256" key="1">
    <source>
        <dbReference type="SAM" id="SignalP"/>
    </source>
</evidence>
<evidence type="ECO:0000313" key="3">
    <source>
        <dbReference type="Proteomes" id="UP001217476"/>
    </source>
</evidence>
<proteinExistence type="predicted"/>